<organism evidence="1 2">
    <name type="scientific">Noviherbaspirillum pedocola</name>
    <dbReference type="NCBI Taxonomy" id="2801341"/>
    <lineage>
        <taxon>Bacteria</taxon>
        <taxon>Pseudomonadati</taxon>
        <taxon>Pseudomonadota</taxon>
        <taxon>Betaproteobacteria</taxon>
        <taxon>Burkholderiales</taxon>
        <taxon>Oxalobacteraceae</taxon>
        <taxon>Noviherbaspirillum</taxon>
    </lineage>
</organism>
<protein>
    <submittedName>
        <fullName evidence="1">Uncharacterized protein</fullName>
    </submittedName>
</protein>
<comment type="caution">
    <text evidence="1">The sequence shown here is derived from an EMBL/GenBank/DDBJ whole genome shotgun (WGS) entry which is preliminary data.</text>
</comment>
<evidence type="ECO:0000313" key="1">
    <source>
        <dbReference type="EMBL" id="MBK4736153.1"/>
    </source>
</evidence>
<keyword evidence="2" id="KW-1185">Reference proteome</keyword>
<gene>
    <name evidence="1" type="ORF">JJB74_16140</name>
</gene>
<dbReference type="EMBL" id="JAEPBG010000006">
    <property type="protein sequence ID" value="MBK4736153.1"/>
    <property type="molecule type" value="Genomic_DNA"/>
</dbReference>
<sequence length="130" mass="14597">MSPDRRLIEKALQTMRPEERARLMNEALAAERREPRIDPKYADCLMASAGGAAAVYRHVVSVQDGTVHFCYSSQPFGAERSGRCTLEKWRQWATRAVVHHWSSTEIFIRGAGWQLHSDILAVGAMSQAPT</sequence>
<dbReference type="Proteomes" id="UP000622890">
    <property type="component" value="Unassembled WGS sequence"/>
</dbReference>
<evidence type="ECO:0000313" key="2">
    <source>
        <dbReference type="Proteomes" id="UP000622890"/>
    </source>
</evidence>
<dbReference type="AlphaFoldDB" id="A0A934W7Y0"/>
<reference evidence="1" key="1">
    <citation type="submission" date="2021-01" db="EMBL/GenBank/DDBJ databases">
        <title>Genome sequence of strain Noviherbaspirillum sp. DKR-6.</title>
        <authorList>
            <person name="Chaudhary D.K."/>
        </authorList>
    </citation>
    <scope>NUCLEOTIDE SEQUENCE</scope>
    <source>
        <strain evidence="1">DKR-6</strain>
    </source>
</reference>
<name>A0A934W7Y0_9BURK</name>
<proteinExistence type="predicted"/>
<accession>A0A934W7Y0</accession>
<dbReference type="RefSeq" id="WP_200593311.1">
    <property type="nucleotide sequence ID" value="NZ_JAEPBG010000006.1"/>
</dbReference>